<dbReference type="AlphaFoldDB" id="W7KSY1"/>
<dbReference type="Proteomes" id="UP000019270">
    <property type="component" value="Unassembled WGS sequence"/>
</dbReference>
<organism evidence="1 2">
    <name type="scientific">Cytobacillus firmus DS1</name>
    <dbReference type="NCBI Taxonomy" id="1307436"/>
    <lineage>
        <taxon>Bacteria</taxon>
        <taxon>Bacillati</taxon>
        <taxon>Bacillota</taxon>
        <taxon>Bacilli</taxon>
        <taxon>Bacillales</taxon>
        <taxon>Bacillaceae</taxon>
        <taxon>Cytobacillus</taxon>
    </lineage>
</organism>
<proteinExistence type="predicted"/>
<accession>W7KSY1</accession>
<reference evidence="2" key="1">
    <citation type="submission" date="2013-03" db="EMBL/GenBank/DDBJ databases">
        <title>Draft genome sequence of Bacillus firmus DS1.</title>
        <authorList>
            <person name="Peng D."/>
            <person name="Zhu L."/>
            <person name="Sun M."/>
        </authorList>
    </citation>
    <scope>NUCLEOTIDE SEQUENCE [LARGE SCALE GENOMIC DNA]</scope>
    <source>
        <strain evidence="2">DS1</strain>
    </source>
</reference>
<name>W7KSY1_CYTFI</name>
<dbReference type="EMBL" id="APVL01000018">
    <property type="protein sequence ID" value="EWG09328.1"/>
    <property type="molecule type" value="Genomic_DNA"/>
</dbReference>
<comment type="caution">
    <text evidence="1">The sequence shown here is derived from an EMBL/GenBank/DDBJ whole genome shotgun (WGS) entry which is preliminary data.</text>
</comment>
<reference evidence="1 2" key="2">
    <citation type="journal article" date="2016" name="Sci. Rep.">
        <title>A novel serine protease, Sep1, from Bacillus firmus DS-1 has nematicidal activity and degrades multiple intestinal-associated nematode proteins.</title>
        <authorList>
            <person name="Geng C."/>
            <person name="Nie X."/>
            <person name="Tang Z."/>
            <person name="Zhang Y."/>
            <person name="Lin J."/>
            <person name="Sun M."/>
            <person name="Peng D."/>
        </authorList>
    </citation>
    <scope>NUCLEOTIDE SEQUENCE [LARGE SCALE GENOMIC DNA]</scope>
    <source>
        <strain evidence="1 2">DS1</strain>
    </source>
</reference>
<sequence length="207" mass="23524">MKKKSYLIAFSFLICTALLVFNLNMEKGNAGEQDLSEEQLAANKVKELNDRVAAGEEKIIDDSASFPALTEEELYKQSDIIVVGKVKKTVKEYNIHTDIPFSEFEFQVKEYIKSNNEYKDNNLIVTQDGNSEISFDKHPLLESNKDYILFLNVHKEGNETKLIMVGGPNGKFEIENEKVSTYGSLQKLKGKELNQFIKESKVKASKQ</sequence>
<evidence type="ECO:0000313" key="1">
    <source>
        <dbReference type="EMBL" id="EWG09328.1"/>
    </source>
</evidence>
<dbReference type="PATRIC" id="fig|1307436.3.peg.4189"/>
<dbReference type="OrthoDB" id="2891652at2"/>
<gene>
    <name evidence="1" type="ORF">PBF_19568</name>
</gene>
<protein>
    <submittedName>
        <fullName evidence="1">Uncharacterized protein</fullName>
    </submittedName>
</protein>
<evidence type="ECO:0000313" key="2">
    <source>
        <dbReference type="Proteomes" id="UP000019270"/>
    </source>
</evidence>
<dbReference type="RefSeq" id="WP_035332086.1">
    <property type="nucleotide sequence ID" value="NZ_APVL01000018.1"/>
</dbReference>